<dbReference type="Proteomes" id="UP000663828">
    <property type="component" value="Unassembled WGS sequence"/>
</dbReference>
<dbReference type="AlphaFoldDB" id="A0A816CS17"/>
<evidence type="ECO:0000313" key="1">
    <source>
        <dbReference type="EMBL" id="CAF1271033.1"/>
    </source>
</evidence>
<evidence type="ECO:0000313" key="2">
    <source>
        <dbReference type="EMBL" id="CAF1628898.1"/>
    </source>
</evidence>
<dbReference type="EMBL" id="CAJNOJ010000193">
    <property type="protein sequence ID" value="CAF1271033.1"/>
    <property type="molecule type" value="Genomic_DNA"/>
</dbReference>
<sequence>MVKRIWYNIHKCENSKPVLNKVEYEQSDDFKDPWECVTPAIESATMIIIIAPSTSADSEYNRQELRYVVGDTDHTMEKKLFIMVECEPTFQFSISRIKTFLKDYETVPYKRSIEVLASTVADRLLISKNKR</sequence>
<protein>
    <recommendedName>
        <fullName evidence="4">TIR domain-containing protein</fullName>
    </recommendedName>
</protein>
<comment type="caution">
    <text evidence="2">The sequence shown here is derived from an EMBL/GenBank/DDBJ whole genome shotgun (WGS) entry which is preliminary data.</text>
</comment>
<reference evidence="2" key="1">
    <citation type="submission" date="2021-02" db="EMBL/GenBank/DDBJ databases">
        <authorList>
            <person name="Nowell W R."/>
        </authorList>
    </citation>
    <scope>NUCLEOTIDE SEQUENCE</scope>
</reference>
<gene>
    <name evidence="1" type="ORF">EDS130_LOCUS29031</name>
    <name evidence="2" type="ORF">XAT740_LOCUS51308</name>
</gene>
<evidence type="ECO:0000313" key="3">
    <source>
        <dbReference type="Proteomes" id="UP000663828"/>
    </source>
</evidence>
<organism evidence="2 3">
    <name type="scientific">Adineta ricciae</name>
    <name type="common">Rotifer</name>
    <dbReference type="NCBI Taxonomy" id="249248"/>
    <lineage>
        <taxon>Eukaryota</taxon>
        <taxon>Metazoa</taxon>
        <taxon>Spiralia</taxon>
        <taxon>Gnathifera</taxon>
        <taxon>Rotifera</taxon>
        <taxon>Eurotatoria</taxon>
        <taxon>Bdelloidea</taxon>
        <taxon>Adinetida</taxon>
        <taxon>Adinetidae</taxon>
        <taxon>Adineta</taxon>
    </lineage>
</organism>
<dbReference type="OrthoDB" id="10581120at2759"/>
<accession>A0A816CS17</accession>
<name>A0A816CS17_ADIRI</name>
<proteinExistence type="predicted"/>
<keyword evidence="3" id="KW-1185">Reference proteome</keyword>
<evidence type="ECO:0008006" key="4">
    <source>
        <dbReference type="Google" id="ProtNLM"/>
    </source>
</evidence>
<dbReference type="Proteomes" id="UP000663852">
    <property type="component" value="Unassembled WGS sequence"/>
</dbReference>
<dbReference type="EMBL" id="CAJNOR010008118">
    <property type="protein sequence ID" value="CAF1628898.1"/>
    <property type="molecule type" value="Genomic_DNA"/>
</dbReference>